<dbReference type="InterPro" id="IPR051598">
    <property type="entry name" value="TSUP/Inactive_protease-like"/>
</dbReference>
<dbReference type="PANTHER" id="PTHR43701">
    <property type="entry name" value="MEMBRANE TRANSPORTER PROTEIN MJ0441-RELATED"/>
    <property type="match status" value="1"/>
</dbReference>
<feature type="transmembrane region" description="Helical" evidence="6">
    <location>
        <begin position="204"/>
        <end position="225"/>
    </location>
</feature>
<comment type="subcellular location">
    <subcellularLocation>
        <location evidence="6">Cell membrane</location>
        <topology evidence="6">Multi-pass membrane protein</topology>
    </subcellularLocation>
    <subcellularLocation>
        <location evidence="1">Membrane</location>
        <topology evidence="1">Multi-pass membrane protein</topology>
    </subcellularLocation>
</comment>
<keyword evidence="8" id="KW-1185">Reference proteome</keyword>
<feature type="transmembrane region" description="Helical" evidence="6">
    <location>
        <begin position="95"/>
        <end position="116"/>
    </location>
</feature>
<feature type="transmembrane region" description="Helical" evidence="6">
    <location>
        <begin position="181"/>
        <end position="198"/>
    </location>
</feature>
<feature type="transmembrane region" description="Helical" evidence="6">
    <location>
        <begin position="64"/>
        <end position="83"/>
    </location>
</feature>
<evidence type="ECO:0000256" key="3">
    <source>
        <dbReference type="ARBA" id="ARBA00022692"/>
    </source>
</evidence>
<protein>
    <recommendedName>
        <fullName evidence="6">Probable membrane transporter protein</fullName>
    </recommendedName>
</protein>
<gene>
    <name evidence="7" type="ORF">JTE88_05980</name>
</gene>
<feature type="transmembrane region" description="Helical" evidence="6">
    <location>
        <begin position="136"/>
        <end position="169"/>
    </location>
</feature>
<comment type="similarity">
    <text evidence="2 6">Belongs to the 4-toluene sulfonate uptake permease (TSUP) (TC 2.A.102) family.</text>
</comment>
<evidence type="ECO:0000256" key="1">
    <source>
        <dbReference type="ARBA" id="ARBA00004141"/>
    </source>
</evidence>
<name>A0ABX7IFB0_9ACTO</name>
<evidence type="ECO:0000313" key="7">
    <source>
        <dbReference type="EMBL" id="QRV01651.1"/>
    </source>
</evidence>
<proteinExistence type="inferred from homology"/>
<keyword evidence="3 6" id="KW-0812">Transmembrane</keyword>
<feature type="transmembrane region" description="Helical" evidence="6">
    <location>
        <begin position="6"/>
        <end position="35"/>
    </location>
</feature>
<evidence type="ECO:0000256" key="5">
    <source>
        <dbReference type="ARBA" id="ARBA00023136"/>
    </source>
</evidence>
<accession>A0ABX7IFB0</accession>
<sequence>MLFLAGVIGIGVGIVVGALGAGGGILAVPILVYVLQQPAHNATAESLVIVGLTALVAMTTRWRYIHFSSGFTFGALAIIGAIVGSRLSPLVADNALIVMFAVLLCLVGIVMLRKGIRALRVHSITSQDGDITRRPLWAVVVTALGTGMLTGFFGVGGGFVVVPVLILVLGIPIQYASSTSLLIMVMTSISGLVARIGTGVEIDWPVTLVFGVASMLGGIVGGPLAQRARSEYLTIIFGCLLLGVAGFSLAMSL</sequence>
<dbReference type="RefSeq" id="WP_204423546.1">
    <property type="nucleotide sequence ID" value="NZ_CP070228.1"/>
</dbReference>
<evidence type="ECO:0000313" key="8">
    <source>
        <dbReference type="Proteomes" id="UP000602653"/>
    </source>
</evidence>
<dbReference type="Proteomes" id="UP000602653">
    <property type="component" value="Chromosome"/>
</dbReference>
<keyword evidence="4 6" id="KW-1133">Transmembrane helix</keyword>
<evidence type="ECO:0000256" key="6">
    <source>
        <dbReference type="RuleBase" id="RU363041"/>
    </source>
</evidence>
<dbReference type="PANTHER" id="PTHR43701:SF2">
    <property type="entry name" value="MEMBRANE TRANSPORTER PROTEIN YJNA-RELATED"/>
    <property type="match status" value="1"/>
</dbReference>
<evidence type="ECO:0000256" key="2">
    <source>
        <dbReference type="ARBA" id="ARBA00009142"/>
    </source>
</evidence>
<reference evidence="7 8" key="1">
    <citation type="submission" date="2021-02" db="EMBL/GenBank/DDBJ databases">
        <title>Complete Genome Sequence of Arcanobacterium phocisimile strain DSM 26142T from a harbour seal.</title>
        <authorList>
            <person name="Borowiak M."/>
            <person name="Alssahen M."/>
            <person name="Malorny B."/>
            <person name="Laemmler C."/>
            <person name="Siebert U."/>
            <person name="Ploetz M."/>
            <person name="Abdulmawjood A."/>
        </authorList>
    </citation>
    <scope>NUCLEOTIDE SEQUENCE [LARGE SCALE GENOMIC DNA]</scope>
    <source>
        <strain evidence="7 8">DSM 26142</strain>
    </source>
</reference>
<evidence type="ECO:0000256" key="4">
    <source>
        <dbReference type="ARBA" id="ARBA00022989"/>
    </source>
</evidence>
<dbReference type="EMBL" id="CP070228">
    <property type="protein sequence ID" value="QRV01651.1"/>
    <property type="molecule type" value="Genomic_DNA"/>
</dbReference>
<dbReference type="InterPro" id="IPR002781">
    <property type="entry name" value="TM_pro_TauE-like"/>
</dbReference>
<keyword evidence="5 6" id="KW-0472">Membrane</keyword>
<organism evidence="7 8">
    <name type="scientific">Arcanobacterium phocisimile</name>
    <dbReference type="NCBI Taxonomy" id="1302235"/>
    <lineage>
        <taxon>Bacteria</taxon>
        <taxon>Bacillati</taxon>
        <taxon>Actinomycetota</taxon>
        <taxon>Actinomycetes</taxon>
        <taxon>Actinomycetales</taxon>
        <taxon>Actinomycetaceae</taxon>
        <taxon>Arcanobacterium</taxon>
    </lineage>
</organism>
<feature type="transmembrane region" description="Helical" evidence="6">
    <location>
        <begin position="232"/>
        <end position="251"/>
    </location>
</feature>
<dbReference type="Pfam" id="PF01925">
    <property type="entry name" value="TauE"/>
    <property type="match status" value="1"/>
</dbReference>
<keyword evidence="6" id="KW-1003">Cell membrane</keyword>